<dbReference type="AlphaFoldDB" id="A0A0V0HRL7"/>
<evidence type="ECO:0000313" key="1">
    <source>
        <dbReference type="EMBL" id="JAP22776.1"/>
    </source>
</evidence>
<dbReference type="EMBL" id="GEDG01016198">
    <property type="protein sequence ID" value="JAP22776.1"/>
    <property type="molecule type" value="Transcribed_RNA"/>
</dbReference>
<sequence>LSFSSPTCFLIELIVVLTYKNLKRIKYLCSISFPFGYFAITSRGSSEIASLPHRGRGKVCVQFTLFKPQSWDHIGYVVVVGTSYFDFLNLKYSS</sequence>
<reference evidence="1" key="1">
    <citation type="submission" date="2015-12" db="EMBL/GenBank/DDBJ databases">
        <title>Gene expression during late stages of embryo sac development: a critical building block for successful pollen-pistil interactions.</title>
        <authorList>
            <person name="Liu Y."/>
            <person name="Joly V."/>
            <person name="Sabar M."/>
            <person name="Matton D.P."/>
        </authorList>
    </citation>
    <scope>NUCLEOTIDE SEQUENCE</scope>
</reference>
<proteinExistence type="predicted"/>
<accession>A0A0V0HRL7</accession>
<feature type="non-terminal residue" evidence="1">
    <location>
        <position position="1"/>
    </location>
</feature>
<protein>
    <submittedName>
        <fullName evidence="1">Putative ovule protein</fullName>
    </submittedName>
</protein>
<organism evidence="1">
    <name type="scientific">Solanum chacoense</name>
    <name type="common">Chaco potato</name>
    <dbReference type="NCBI Taxonomy" id="4108"/>
    <lineage>
        <taxon>Eukaryota</taxon>
        <taxon>Viridiplantae</taxon>
        <taxon>Streptophyta</taxon>
        <taxon>Embryophyta</taxon>
        <taxon>Tracheophyta</taxon>
        <taxon>Spermatophyta</taxon>
        <taxon>Magnoliopsida</taxon>
        <taxon>eudicotyledons</taxon>
        <taxon>Gunneridae</taxon>
        <taxon>Pentapetalae</taxon>
        <taxon>asterids</taxon>
        <taxon>lamiids</taxon>
        <taxon>Solanales</taxon>
        <taxon>Solanaceae</taxon>
        <taxon>Solanoideae</taxon>
        <taxon>Solaneae</taxon>
        <taxon>Solanum</taxon>
    </lineage>
</organism>
<name>A0A0V0HRL7_SOLCH</name>